<dbReference type="Proteomes" id="UP001187192">
    <property type="component" value="Unassembled WGS sequence"/>
</dbReference>
<dbReference type="InterPro" id="IPR001128">
    <property type="entry name" value="Cyt_P450"/>
</dbReference>
<keyword evidence="5" id="KW-1185">Reference proteome</keyword>
<dbReference type="GO" id="GO:0016705">
    <property type="term" value="F:oxidoreductase activity, acting on paired donors, with incorporation or reduction of molecular oxygen"/>
    <property type="evidence" value="ECO:0007669"/>
    <property type="project" value="InterPro"/>
</dbReference>
<dbReference type="InterPro" id="IPR036396">
    <property type="entry name" value="Cyt_P450_sf"/>
</dbReference>
<dbReference type="Gene3D" id="1.10.630.10">
    <property type="entry name" value="Cytochrome P450"/>
    <property type="match status" value="1"/>
</dbReference>
<comment type="similarity">
    <text evidence="1">Belongs to the cytochrome P450 family.</text>
</comment>
<proteinExistence type="inferred from homology"/>
<dbReference type="GO" id="GO:0020037">
    <property type="term" value="F:heme binding"/>
    <property type="evidence" value="ECO:0007669"/>
    <property type="project" value="InterPro"/>
</dbReference>
<reference evidence="4" key="1">
    <citation type="submission" date="2023-07" db="EMBL/GenBank/DDBJ databases">
        <title>draft genome sequence of fig (Ficus carica).</title>
        <authorList>
            <person name="Takahashi T."/>
            <person name="Nishimura K."/>
        </authorList>
    </citation>
    <scope>NUCLEOTIDE SEQUENCE</scope>
</reference>
<dbReference type="GO" id="GO:0004497">
    <property type="term" value="F:monooxygenase activity"/>
    <property type="evidence" value="ECO:0007669"/>
    <property type="project" value="InterPro"/>
</dbReference>
<sequence length="217" mass="24698">MPRPAHARPLRQPSGMLIASSRDTAREIMKTHDIVFATRPKTNLGHKLVYQQRDIPKAPSGGYWRQIRSICVLQLLSAKRVHSYRSIREEETALLIENIGSTSVPVNLSEIFASLSNDVVCRVSFGRKYKEIGMRKYFRESVGELMRLLGSFSVGDYIPLLYQVNRINGLDAQAGRVAKAFDEFFDGVVDQHMEDQSIKIKGEDKKDFVDVLLEIRE</sequence>
<evidence type="ECO:0008006" key="6">
    <source>
        <dbReference type="Google" id="ProtNLM"/>
    </source>
</evidence>
<gene>
    <name evidence="4" type="ORF">TIFTF001_053292</name>
</gene>
<evidence type="ECO:0000313" key="5">
    <source>
        <dbReference type="Proteomes" id="UP001187192"/>
    </source>
</evidence>
<evidence type="ECO:0000256" key="3">
    <source>
        <dbReference type="ARBA" id="ARBA00023004"/>
    </source>
</evidence>
<organism evidence="4 5">
    <name type="scientific">Ficus carica</name>
    <name type="common">Common fig</name>
    <dbReference type="NCBI Taxonomy" id="3494"/>
    <lineage>
        <taxon>Eukaryota</taxon>
        <taxon>Viridiplantae</taxon>
        <taxon>Streptophyta</taxon>
        <taxon>Embryophyta</taxon>
        <taxon>Tracheophyta</taxon>
        <taxon>Spermatophyta</taxon>
        <taxon>Magnoliopsida</taxon>
        <taxon>eudicotyledons</taxon>
        <taxon>Gunneridae</taxon>
        <taxon>Pentapetalae</taxon>
        <taxon>rosids</taxon>
        <taxon>fabids</taxon>
        <taxon>Rosales</taxon>
        <taxon>Moraceae</taxon>
        <taxon>Ficeae</taxon>
        <taxon>Ficus</taxon>
    </lineage>
</organism>
<dbReference type="PANTHER" id="PTHR47955">
    <property type="entry name" value="CYTOCHROME P450 FAMILY 71 PROTEIN"/>
    <property type="match status" value="1"/>
</dbReference>
<evidence type="ECO:0000256" key="2">
    <source>
        <dbReference type="ARBA" id="ARBA00022723"/>
    </source>
</evidence>
<name>A0AA88JHK7_FICCA</name>
<dbReference type="Pfam" id="PF00067">
    <property type="entry name" value="p450"/>
    <property type="match status" value="1"/>
</dbReference>
<evidence type="ECO:0000313" key="4">
    <source>
        <dbReference type="EMBL" id="GMN74989.1"/>
    </source>
</evidence>
<dbReference type="EMBL" id="BTGU01012433">
    <property type="protein sequence ID" value="GMN74989.1"/>
    <property type="molecule type" value="Genomic_DNA"/>
</dbReference>
<protein>
    <recommendedName>
        <fullName evidence="6">Cytochrome P450</fullName>
    </recommendedName>
</protein>
<dbReference type="GO" id="GO:0005506">
    <property type="term" value="F:iron ion binding"/>
    <property type="evidence" value="ECO:0007669"/>
    <property type="project" value="InterPro"/>
</dbReference>
<dbReference type="AlphaFoldDB" id="A0AA88JHK7"/>
<evidence type="ECO:0000256" key="1">
    <source>
        <dbReference type="ARBA" id="ARBA00010617"/>
    </source>
</evidence>
<accession>A0AA88JHK7</accession>
<dbReference type="PANTHER" id="PTHR47955:SF15">
    <property type="entry name" value="CYTOCHROME P450 71A2-LIKE"/>
    <property type="match status" value="1"/>
</dbReference>
<keyword evidence="3" id="KW-0408">Iron</keyword>
<keyword evidence="2" id="KW-0479">Metal-binding</keyword>
<dbReference type="SUPFAM" id="SSF48264">
    <property type="entry name" value="Cytochrome P450"/>
    <property type="match status" value="1"/>
</dbReference>
<comment type="caution">
    <text evidence="4">The sequence shown here is derived from an EMBL/GenBank/DDBJ whole genome shotgun (WGS) entry which is preliminary data.</text>
</comment>